<evidence type="ECO:0000259" key="6">
    <source>
        <dbReference type="Pfam" id="PF04116"/>
    </source>
</evidence>
<keyword evidence="2 5" id="KW-0812">Transmembrane</keyword>
<comment type="subcellular location">
    <subcellularLocation>
        <location evidence="1">Membrane</location>
    </subcellularLocation>
</comment>
<dbReference type="EMBL" id="LLXE01000043">
    <property type="protein sequence ID" value="KUM64664.1"/>
    <property type="molecule type" value="Genomic_DNA"/>
</dbReference>
<evidence type="ECO:0000256" key="3">
    <source>
        <dbReference type="ARBA" id="ARBA00022989"/>
    </source>
</evidence>
<feature type="transmembrane region" description="Helical" evidence="5">
    <location>
        <begin position="12"/>
        <end position="34"/>
    </location>
</feature>
<feature type="transmembrane region" description="Helical" evidence="5">
    <location>
        <begin position="104"/>
        <end position="127"/>
    </location>
</feature>
<evidence type="ECO:0000256" key="1">
    <source>
        <dbReference type="ARBA" id="ARBA00004370"/>
    </source>
</evidence>
<protein>
    <recommendedName>
        <fullName evidence="6">Fatty acid hydroxylase domain-containing protein</fullName>
    </recommendedName>
</protein>
<proteinExistence type="predicted"/>
<feature type="transmembrane region" description="Helical" evidence="5">
    <location>
        <begin position="241"/>
        <end position="259"/>
    </location>
</feature>
<dbReference type="GO" id="GO:0008610">
    <property type="term" value="P:lipid biosynthetic process"/>
    <property type="evidence" value="ECO:0007669"/>
    <property type="project" value="InterPro"/>
</dbReference>
<keyword evidence="3 5" id="KW-1133">Transmembrane helix</keyword>
<feature type="transmembrane region" description="Helical" evidence="5">
    <location>
        <begin position="46"/>
        <end position="69"/>
    </location>
</feature>
<dbReference type="PANTHER" id="PTHR11863">
    <property type="entry name" value="STEROL DESATURASE"/>
    <property type="match status" value="1"/>
</dbReference>
<reference evidence="7 8" key="1">
    <citation type="submission" date="2015-10" db="EMBL/GenBank/DDBJ databases">
        <title>Genome sequencing of Penicillium freii.</title>
        <authorList>
            <person name="Nguyen H.D."/>
            <person name="Visagie C.M."/>
            <person name="Seifert K.A."/>
        </authorList>
    </citation>
    <scope>NUCLEOTIDE SEQUENCE [LARGE SCALE GENOMIC DNA]</scope>
    <source>
        <strain evidence="7 8">DAOM 242723</strain>
    </source>
</reference>
<evidence type="ECO:0000256" key="5">
    <source>
        <dbReference type="SAM" id="Phobius"/>
    </source>
</evidence>
<dbReference type="GO" id="GO:0005506">
    <property type="term" value="F:iron ion binding"/>
    <property type="evidence" value="ECO:0007669"/>
    <property type="project" value="InterPro"/>
</dbReference>
<feature type="domain" description="Fatty acid hydroxylase" evidence="6">
    <location>
        <begin position="154"/>
        <end position="286"/>
    </location>
</feature>
<evidence type="ECO:0000256" key="4">
    <source>
        <dbReference type="ARBA" id="ARBA00023136"/>
    </source>
</evidence>
<comment type="caution">
    <text evidence="7">The sequence shown here is derived from an EMBL/GenBank/DDBJ whole genome shotgun (WGS) entry which is preliminary data.</text>
</comment>
<dbReference type="STRING" id="48697.A0A101MQ58"/>
<dbReference type="InterPro" id="IPR050307">
    <property type="entry name" value="Sterol_Desaturase_Related"/>
</dbReference>
<name>A0A101MQ58_PENFR</name>
<feature type="transmembrane region" description="Helical" evidence="5">
    <location>
        <begin position="215"/>
        <end position="235"/>
    </location>
</feature>
<dbReference type="Pfam" id="PF04116">
    <property type="entry name" value="FA_hydroxylase"/>
    <property type="match status" value="1"/>
</dbReference>
<dbReference type="InterPro" id="IPR006694">
    <property type="entry name" value="Fatty_acid_hydroxylase"/>
</dbReference>
<sequence>MDALFSIPIMSVFLIPVLSSYSTSLNLLFFYMTWSTLVLSHSRLRVEMFGTIAVRLIFYALPSIVFFLFDILTPSAAVLIKAHGATGLPGGRRRRKIHAKELKIAGWGLFNLCLGIAVQGVLETVLVQTLGKRSALKVSLKLPMPFEICRDLSLAMLGRELLSYFLHRYTLHSSLSPTLARWHQTWYHSVAAPFPMTAHYDHPVPYLITKFIPTYAPAIIFRFHMLTYILYLLFISVEETFAYSGYTVMPTTLFLGGMARRTDMHLLMGGSGNYGPWGVVDWILGTTVGEPQSDDETSDEADERDARRAYEAAKRKAIGPNIQYEYQCCAISSQDGIHGWYLALTMTGGVVVLDSSTGYSKHRVKTQVDLYLIIHA</sequence>
<gene>
    <name evidence="7" type="ORF">ACN42_g2402</name>
</gene>
<evidence type="ECO:0000313" key="7">
    <source>
        <dbReference type="EMBL" id="KUM64664.1"/>
    </source>
</evidence>
<keyword evidence="8" id="KW-1185">Reference proteome</keyword>
<accession>A0A101MQ58</accession>
<dbReference type="GO" id="GO:0016491">
    <property type="term" value="F:oxidoreductase activity"/>
    <property type="evidence" value="ECO:0007669"/>
    <property type="project" value="InterPro"/>
</dbReference>
<evidence type="ECO:0000256" key="2">
    <source>
        <dbReference type="ARBA" id="ARBA00022692"/>
    </source>
</evidence>
<dbReference type="GO" id="GO:0016020">
    <property type="term" value="C:membrane"/>
    <property type="evidence" value="ECO:0007669"/>
    <property type="project" value="UniProtKB-SubCell"/>
</dbReference>
<evidence type="ECO:0000313" key="8">
    <source>
        <dbReference type="Proteomes" id="UP000055045"/>
    </source>
</evidence>
<dbReference type="Proteomes" id="UP000055045">
    <property type="component" value="Unassembled WGS sequence"/>
</dbReference>
<keyword evidence="4 5" id="KW-0472">Membrane</keyword>
<organism evidence="7 8">
    <name type="scientific">Penicillium freii</name>
    <dbReference type="NCBI Taxonomy" id="48697"/>
    <lineage>
        <taxon>Eukaryota</taxon>
        <taxon>Fungi</taxon>
        <taxon>Dikarya</taxon>
        <taxon>Ascomycota</taxon>
        <taxon>Pezizomycotina</taxon>
        <taxon>Eurotiomycetes</taxon>
        <taxon>Eurotiomycetidae</taxon>
        <taxon>Eurotiales</taxon>
        <taxon>Aspergillaceae</taxon>
        <taxon>Penicillium</taxon>
    </lineage>
</organism>
<dbReference type="AlphaFoldDB" id="A0A101MQ58"/>